<protein>
    <submittedName>
        <fullName evidence="8">Outer membrane efflux protein</fullName>
    </submittedName>
</protein>
<sequence length="420" mass="47040">MIKKIFATIILLYLIPTFAIGITREAAVEYALKDSEAIRMIMESSKTLRSRGEQNTAFSKPRVTWNAGYLEMGDNAPENPMFPSPDRDISAEIQISKLFYAGGRIGKVRDLEKNLNNQADLLEISGKRDIRKQVRMAFDTVLYQKAALDILKDRVEQRLTELEDAQDLREAGMVTSLDVRQAKLSLNFAKNELKSGEASYRESLINFNLAIGRSGDAELLIPEGNLEDTPNLEDILSELNALLSAENILDIKSAGTQADAARLNYEIARGEELPEVLLMASGKSGGEEPDDMDESWNIGIQARWNIIDGGLVRARTASAKADMRKAKENVSKTKKAMAGEVEKIGVNIRSLEQRIRLQREAVELSEKNYEDARGHYRAGMITLTRLGEFNLSYAEARFNLLGLFFLQREQMNNAEALLEK</sequence>
<dbReference type="Proteomes" id="UP000663722">
    <property type="component" value="Chromosome"/>
</dbReference>
<keyword evidence="4" id="KW-1134">Transmembrane beta strand</keyword>
<evidence type="ECO:0000256" key="5">
    <source>
        <dbReference type="ARBA" id="ARBA00022692"/>
    </source>
</evidence>
<evidence type="ECO:0000256" key="3">
    <source>
        <dbReference type="ARBA" id="ARBA00022448"/>
    </source>
</evidence>
<dbReference type="InterPro" id="IPR003423">
    <property type="entry name" value="OMP_efflux"/>
</dbReference>
<evidence type="ECO:0000256" key="2">
    <source>
        <dbReference type="ARBA" id="ARBA00007613"/>
    </source>
</evidence>
<dbReference type="Pfam" id="PF02321">
    <property type="entry name" value="OEP"/>
    <property type="match status" value="2"/>
</dbReference>
<proteinExistence type="inferred from homology"/>
<evidence type="ECO:0000313" key="9">
    <source>
        <dbReference type="Proteomes" id="UP000663722"/>
    </source>
</evidence>
<dbReference type="Gene3D" id="1.20.1600.10">
    <property type="entry name" value="Outer membrane efflux proteins (OEP)"/>
    <property type="match status" value="1"/>
</dbReference>
<comment type="subcellular location">
    <subcellularLocation>
        <location evidence="1">Cell outer membrane</location>
    </subcellularLocation>
</comment>
<keyword evidence="7" id="KW-0998">Cell outer membrane</keyword>
<dbReference type="InterPro" id="IPR051906">
    <property type="entry name" value="TolC-like"/>
</dbReference>
<dbReference type="EMBL" id="CP061800">
    <property type="protein sequence ID" value="QTA91901.1"/>
    <property type="molecule type" value="Genomic_DNA"/>
</dbReference>
<reference evidence="8" key="1">
    <citation type="journal article" date="2021" name="Microb. Physiol.">
        <title>Proteogenomic Insights into the Physiology of Marine, Sulfate-Reducing, Filamentous Desulfonema limicola and Desulfonema magnum.</title>
        <authorList>
            <person name="Schnaars V."/>
            <person name="Wohlbrand L."/>
            <person name="Scheve S."/>
            <person name="Hinrichs C."/>
            <person name="Reinhardt R."/>
            <person name="Rabus R."/>
        </authorList>
    </citation>
    <scope>NUCLEOTIDE SEQUENCE</scope>
    <source>
        <strain evidence="8">4be13</strain>
    </source>
</reference>
<evidence type="ECO:0000256" key="6">
    <source>
        <dbReference type="ARBA" id="ARBA00023136"/>
    </source>
</evidence>
<gene>
    <name evidence="8" type="ORF">dnm_079750</name>
</gene>
<dbReference type="KEGG" id="dmm:dnm_079750"/>
<keyword evidence="3" id="KW-0813">Transport</keyword>
<keyword evidence="5" id="KW-0812">Transmembrane</keyword>
<dbReference type="SUPFAM" id="SSF56954">
    <property type="entry name" value="Outer membrane efflux proteins (OEP)"/>
    <property type="match status" value="1"/>
</dbReference>
<dbReference type="PANTHER" id="PTHR30026">
    <property type="entry name" value="OUTER MEMBRANE PROTEIN TOLC"/>
    <property type="match status" value="1"/>
</dbReference>
<dbReference type="PANTHER" id="PTHR30026:SF20">
    <property type="entry name" value="OUTER MEMBRANE PROTEIN TOLC"/>
    <property type="match status" value="1"/>
</dbReference>
<dbReference type="GO" id="GO:0009279">
    <property type="term" value="C:cell outer membrane"/>
    <property type="evidence" value="ECO:0007669"/>
    <property type="project" value="UniProtKB-SubCell"/>
</dbReference>
<dbReference type="AlphaFoldDB" id="A0A975GSB6"/>
<accession>A0A975GSB6</accession>
<keyword evidence="6" id="KW-0472">Membrane</keyword>
<name>A0A975GSB6_9BACT</name>
<dbReference type="GO" id="GO:0015288">
    <property type="term" value="F:porin activity"/>
    <property type="evidence" value="ECO:0007669"/>
    <property type="project" value="TreeGrafter"/>
</dbReference>
<evidence type="ECO:0000256" key="7">
    <source>
        <dbReference type="ARBA" id="ARBA00023237"/>
    </source>
</evidence>
<evidence type="ECO:0000313" key="8">
    <source>
        <dbReference type="EMBL" id="QTA91901.1"/>
    </source>
</evidence>
<comment type="similarity">
    <text evidence="2">Belongs to the outer membrane factor (OMF) (TC 1.B.17) family.</text>
</comment>
<evidence type="ECO:0000256" key="4">
    <source>
        <dbReference type="ARBA" id="ARBA00022452"/>
    </source>
</evidence>
<dbReference type="GO" id="GO:1990281">
    <property type="term" value="C:efflux pump complex"/>
    <property type="evidence" value="ECO:0007669"/>
    <property type="project" value="TreeGrafter"/>
</dbReference>
<keyword evidence="9" id="KW-1185">Reference proteome</keyword>
<evidence type="ECO:0000256" key="1">
    <source>
        <dbReference type="ARBA" id="ARBA00004442"/>
    </source>
</evidence>
<dbReference type="RefSeq" id="WP_207679489.1">
    <property type="nucleotide sequence ID" value="NZ_CP061800.1"/>
</dbReference>
<dbReference type="GO" id="GO:0015562">
    <property type="term" value="F:efflux transmembrane transporter activity"/>
    <property type="evidence" value="ECO:0007669"/>
    <property type="project" value="InterPro"/>
</dbReference>
<organism evidence="8 9">
    <name type="scientific">Desulfonema magnum</name>
    <dbReference type="NCBI Taxonomy" id="45655"/>
    <lineage>
        <taxon>Bacteria</taxon>
        <taxon>Pseudomonadati</taxon>
        <taxon>Thermodesulfobacteriota</taxon>
        <taxon>Desulfobacteria</taxon>
        <taxon>Desulfobacterales</taxon>
        <taxon>Desulfococcaceae</taxon>
        <taxon>Desulfonema</taxon>
    </lineage>
</organism>